<dbReference type="Proteomes" id="UP001203338">
    <property type="component" value="Unassembled WGS sequence"/>
</dbReference>
<feature type="signal peptide" evidence="1">
    <location>
        <begin position="1"/>
        <end position="22"/>
    </location>
</feature>
<organism evidence="2 3">
    <name type="scientific">Parendozoicomonas callyspongiae</name>
    <dbReference type="NCBI Taxonomy" id="2942213"/>
    <lineage>
        <taxon>Bacteria</taxon>
        <taxon>Pseudomonadati</taxon>
        <taxon>Pseudomonadota</taxon>
        <taxon>Gammaproteobacteria</taxon>
        <taxon>Oceanospirillales</taxon>
        <taxon>Endozoicomonadaceae</taxon>
        <taxon>Parendozoicomonas</taxon>
    </lineage>
</organism>
<dbReference type="CDD" id="cd22744">
    <property type="entry name" value="OTU"/>
    <property type="match status" value="1"/>
</dbReference>
<dbReference type="RefSeq" id="WP_249697521.1">
    <property type="nucleotide sequence ID" value="NZ_JAMFLX010000002.1"/>
</dbReference>
<evidence type="ECO:0008006" key="4">
    <source>
        <dbReference type="Google" id="ProtNLM"/>
    </source>
</evidence>
<keyword evidence="1" id="KW-0732">Signal</keyword>
<accession>A0ABT0PBE2</accession>
<evidence type="ECO:0000313" key="2">
    <source>
        <dbReference type="EMBL" id="MCL6268685.1"/>
    </source>
</evidence>
<name>A0ABT0PBE2_9GAMM</name>
<comment type="caution">
    <text evidence="2">The sequence shown here is derived from an EMBL/GenBank/DDBJ whole genome shotgun (WGS) entry which is preliminary data.</text>
</comment>
<dbReference type="Gene3D" id="3.90.70.80">
    <property type="match status" value="1"/>
</dbReference>
<proteinExistence type="predicted"/>
<keyword evidence="3" id="KW-1185">Reference proteome</keyword>
<evidence type="ECO:0000256" key="1">
    <source>
        <dbReference type="SAM" id="SignalP"/>
    </source>
</evidence>
<feature type="chain" id="PRO_5046116777" description="OTU domain-containing protein" evidence="1">
    <location>
        <begin position="23"/>
        <end position="1301"/>
    </location>
</feature>
<gene>
    <name evidence="2" type="ORF">M3P05_01790</name>
</gene>
<protein>
    <recommendedName>
        <fullName evidence="4">OTU domain-containing protein</fullName>
    </recommendedName>
</protein>
<evidence type="ECO:0000313" key="3">
    <source>
        <dbReference type="Proteomes" id="UP001203338"/>
    </source>
</evidence>
<dbReference type="EMBL" id="JAMFLX010000002">
    <property type="protein sequence ID" value="MCL6268685.1"/>
    <property type="molecule type" value="Genomic_DNA"/>
</dbReference>
<reference evidence="2 3" key="1">
    <citation type="submission" date="2022-05" db="EMBL/GenBank/DDBJ databases">
        <authorList>
            <person name="Park J.-S."/>
        </authorList>
    </citation>
    <scope>NUCLEOTIDE SEQUENCE [LARGE SCALE GENOMIC DNA]</scope>
    <source>
        <strain evidence="2 3">2012CJ34-2</strain>
    </source>
</reference>
<sequence>MLRIVLALSKPLVMLLSFASFANYDEDNCWYKGVTENGRNAAVWSGGTKKNEFRTNFEMLQQLLEEYQSSSPYFIPALISDAYTYILQRAECLTQEEVDWLVSNKDQLEQAAKKTLEDVMAWRVTPFVRLLEKETDKKDLDKELSDSKQQDSEKSSKLFEMLYKGVSECQCPSELEDFLRLRSDSRKTLGHISGDLFSSLQDYIKDRAQELTGRRFGHLNDQEREEYLKSLSDFLRKHRLIKNEIAQDGNCIPSALAYQLNRLSFSKDQYTPSDVRKGISHHYKLLLKKNPQHILVTVLGERGEQKLSEDKSWMEVQPALMLAADYYQYPMVHIYPRNQLPVVETYWPNGQAVVLKNPFERAVIIIHNGYGHYDAAVYRPDSINSQPECKSRKKALNKIEMTGSGSCRNPVDIKYIEKLKTLSTIHSRNVLNVAQTYDVELKSMGEDPLDSSQDVDELPSDTEEDMIVSRGYRSGKSSEQIIKENIESSLEELRKIVGKFHKEKDKNDSPLHIYKLLGKCQDQSTDFLQFLNGFNCGDDVQVVSPENTKDNHGFFNVLSVLLRANGEGLLGQSKHSLLEEINWMKSDEYIWDLMNIMELEQRWMAFFNLPDILTSVYQADDPVWSRPERLWLLAVHLQRKIVVLLPFLEDGRCSGIVYSPMSVPVILESDQLSHIVHSLQTDELPPLLMAYNGSKWQGILPKDMVIPADETINEFSPGSQEEIVQSITTLNQSSLNPELRSVISMRILRKIIKLRHQKKWQEVVSLLADSVDHFPKVFRVFSRYCLAHAYLKMGDRGHFSEQLASIESDVDKHDSYAQMRIIALKHLSRVQLGMNIHYRGSRDLDKIPKHDIRCYIRYLASIYEDVFHDYYKATSCLKWYLDKHRDDWHLALSLNGVINSLKDLRSKDKLRFYMAPILKKLHEIYPWNYKVTIAYAVSCSMSRRWDKGMETLEEAGLDIDKVLETWLSIVLRREQYNNVYDPNRFHFQKARELLKSAHQKTPSLKRMWVWLHTLEPERKKVREVIPYAVELVNSTWGTKHHHGNMLSLLKLYATVRFPYQQDELSRLLRDRYAEKGPLNETALINHYLYLKQYGRALWRADQAVWRWPRDANARVLQARAHFRYRSPRTKKLMEDMEQKFYMSPDRNRSMGMEAEHYYEETKDPVKQFQVLSVINNISPKFVAARDKLIRVGLKAGIRLEELGDIEGASNCFLRSFSCNGYCPDSLISGYKLLFLYGKHKMDTKFWTFLSRFKTYRNSSMQWPKYCRGLEGGDVYINGLSAYERTVRLRASAKGFPVAKPK</sequence>